<dbReference type="EMBL" id="JAODAN010000003">
    <property type="protein sequence ID" value="KAK1925486.1"/>
    <property type="molecule type" value="Genomic_DNA"/>
</dbReference>
<dbReference type="InterPro" id="IPR006148">
    <property type="entry name" value="Glc/Gal-6P_isomerase"/>
</dbReference>
<evidence type="ECO:0000256" key="6">
    <source>
        <dbReference type="RuleBase" id="RU365095"/>
    </source>
</evidence>
<dbReference type="SUPFAM" id="SSF100950">
    <property type="entry name" value="NagB/RpiA/CoA transferase-like"/>
    <property type="match status" value="1"/>
</dbReference>
<dbReference type="InterPro" id="IPR037171">
    <property type="entry name" value="NagB/RpiA_transferase-like"/>
</dbReference>
<evidence type="ECO:0000313" key="10">
    <source>
        <dbReference type="Proteomes" id="UP001182556"/>
    </source>
</evidence>
<evidence type="ECO:0000256" key="4">
    <source>
        <dbReference type="ARBA" id="ARBA00013198"/>
    </source>
</evidence>
<comment type="caution">
    <text evidence="9">The sequence shown here is derived from an EMBL/GenBank/DDBJ whole genome shotgun (WGS) entry which is preliminary data.</text>
</comment>
<evidence type="ECO:0000256" key="3">
    <source>
        <dbReference type="ARBA" id="ARBA00010662"/>
    </source>
</evidence>
<feature type="domain" description="Glucosamine/galactosamine-6-phosphate isomerase" evidence="8">
    <location>
        <begin position="17"/>
        <end position="233"/>
    </location>
</feature>
<proteinExistence type="inferred from homology"/>
<gene>
    <name evidence="9" type="ORF">DB88DRAFT_523451</name>
</gene>
<evidence type="ECO:0000256" key="5">
    <source>
        <dbReference type="ARBA" id="ARBA00022801"/>
    </source>
</evidence>
<evidence type="ECO:0000256" key="1">
    <source>
        <dbReference type="ARBA" id="ARBA00000832"/>
    </source>
</evidence>
<dbReference type="InterPro" id="IPR005900">
    <property type="entry name" value="6-phosphogluconolactonase_DevB"/>
</dbReference>
<evidence type="ECO:0000256" key="7">
    <source>
        <dbReference type="SAM" id="MobiDB-lite"/>
    </source>
</evidence>
<dbReference type="FunFam" id="3.40.50.1360:FF:000005">
    <property type="entry name" value="6-phosphogluconolactonase"/>
    <property type="match status" value="1"/>
</dbReference>
<dbReference type="Gene3D" id="3.40.50.1360">
    <property type="match status" value="1"/>
</dbReference>
<dbReference type="GO" id="GO:0006098">
    <property type="term" value="P:pentose-phosphate shunt"/>
    <property type="evidence" value="ECO:0007669"/>
    <property type="project" value="InterPro"/>
</dbReference>
<evidence type="ECO:0000256" key="2">
    <source>
        <dbReference type="ARBA" id="ARBA00004961"/>
    </source>
</evidence>
<dbReference type="PANTHER" id="PTHR11054:SF0">
    <property type="entry name" value="6-PHOSPHOGLUCONOLACTONASE"/>
    <property type="match status" value="1"/>
</dbReference>
<name>A0AAD9FSK1_PAPLA</name>
<evidence type="ECO:0000313" key="9">
    <source>
        <dbReference type="EMBL" id="KAK1925486.1"/>
    </source>
</evidence>
<accession>A0AAD9FSK1</accession>
<protein>
    <recommendedName>
        <fullName evidence="4 6">6-phosphogluconolactonase</fullName>
        <shortName evidence="6">6PGL</shortName>
        <ecNumber evidence="4 6">3.1.1.31</ecNumber>
    </recommendedName>
</protein>
<sequence>MPPQPPAPPVFYSFKSNDILVDSLANFVVKAQRDAVEKRGKFTIGLSRGTLAANLRGLVGQENVQWDKWEVFFCDEAAVPLDSEDSNYHSNYLSFLSTVPIPPEQIHTINPDLLGDLEELADEYEKQLVSHFAASNAARYPTFDLMLLGMGTDGETASLFPGHEILDERDAWVSFIEDAPRGPPKRITMTLPVLTHCYRAVFVVSGAEKAEMLHKILDEPEAGLPCSRVRPAAPGLVFWFADADAASQTSYPPTTFRWIDNQREAEEAVDAAKRRAARRAAEGDSGDE</sequence>
<comment type="catalytic activity">
    <reaction evidence="1 6">
        <text>6-phospho-D-glucono-1,5-lactone + H2O = 6-phospho-D-gluconate + H(+)</text>
        <dbReference type="Rhea" id="RHEA:12556"/>
        <dbReference type="ChEBI" id="CHEBI:15377"/>
        <dbReference type="ChEBI" id="CHEBI:15378"/>
        <dbReference type="ChEBI" id="CHEBI:57955"/>
        <dbReference type="ChEBI" id="CHEBI:58759"/>
        <dbReference type="EC" id="3.1.1.31"/>
    </reaction>
</comment>
<comment type="function">
    <text evidence="6">Hydrolysis of 6-phosphogluconolactone to 6-phosphogluconate.</text>
</comment>
<keyword evidence="5 6" id="KW-0378">Hydrolase</keyword>
<dbReference type="Pfam" id="PF01182">
    <property type="entry name" value="Glucosamine_iso"/>
    <property type="match status" value="1"/>
</dbReference>
<dbReference type="Proteomes" id="UP001182556">
    <property type="component" value="Unassembled WGS sequence"/>
</dbReference>
<dbReference type="GO" id="GO:0005975">
    <property type="term" value="P:carbohydrate metabolic process"/>
    <property type="evidence" value="ECO:0007669"/>
    <property type="project" value="UniProtKB-UniRule"/>
</dbReference>
<evidence type="ECO:0000259" key="8">
    <source>
        <dbReference type="Pfam" id="PF01182"/>
    </source>
</evidence>
<reference evidence="9" key="1">
    <citation type="submission" date="2023-02" db="EMBL/GenBank/DDBJ databases">
        <title>Identification and recombinant expression of a fungal hydrolase from Papiliotrema laurentii that hydrolyzes apple cutin and clears colloidal polyester polyurethane.</title>
        <authorList>
            <consortium name="DOE Joint Genome Institute"/>
            <person name="Roman V.A."/>
            <person name="Bojanowski C."/>
            <person name="Crable B.R."/>
            <person name="Wagner D.N."/>
            <person name="Hung C.S."/>
            <person name="Nadeau L.J."/>
            <person name="Schratz L."/>
            <person name="Haridas S."/>
            <person name="Pangilinan J."/>
            <person name="Lipzen A."/>
            <person name="Na H."/>
            <person name="Yan M."/>
            <person name="Ng V."/>
            <person name="Grigoriev I.V."/>
            <person name="Spatafora J.W."/>
            <person name="Barlow D."/>
            <person name="Biffinger J."/>
            <person name="Kelley-Loughnane N."/>
            <person name="Varaljay V.A."/>
            <person name="Crookes-Goodson W.J."/>
        </authorList>
    </citation>
    <scope>NUCLEOTIDE SEQUENCE</scope>
    <source>
        <strain evidence="9">5307AH</strain>
    </source>
</reference>
<comment type="pathway">
    <text evidence="2 6">Carbohydrate degradation; pentose phosphate pathway; D-ribulose 5-phosphate from D-glucose 6-phosphate (oxidative stage): step 2/3.</text>
</comment>
<dbReference type="InterPro" id="IPR039104">
    <property type="entry name" value="6PGL"/>
</dbReference>
<organism evidence="9 10">
    <name type="scientific">Papiliotrema laurentii</name>
    <name type="common">Cryptococcus laurentii</name>
    <dbReference type="NCBI Taxonomy" id="5418"/>
    <lineage>
        <taxon>Eukaryota</taxon>
        <taxon>Fungi</taxon>
        <taxon>Dikarya</taxon>
        <taxon>Basidiomycota</taxon>
        <taxon>Agaricomycotina</taxon>
        <taxon>Tremellomycetes</taxon>
        <taxon>Tremellales</taxon>
        <taxon>Rhynchogastremaceae</taxon>
        <taxon>Papiliotrema</taxon>
    </lineage>
</organism>
<dbReference type="AlphaFoldDB" id="A0AAD9FSK1"/>
<dbReference type="PANTHER" id="PTHR11054">
    <property type="entry name" value="6-PHOSPHOGLUCONOLACTONASE"/>
    <property type="match status" value="1"/>
</dbReference>
<keyword evidence="10" id="KW-1185">Reference proteome</keyword>
<dbReference type="EC" id="3.1.1.31" evidence="4 6"/>
<dbReference type="CDD" id="cd01400">
    <property type="entry name" value="6PGL"/>
    <property type="match status" value="1"/>
</dbReference>
<dbReference type="NCBIfam" id="TIGR01198">
    <property type="entry name" value="pgl"/>
    <property type="match status" value="1"/>
</dbReference>
<dbReference type="GO" id="GO:0017057">
    <property type="term" value="F:6-phosphogluconolactonase activity"/>
    <property type="evidence" value="ECO:0007669"/>
    <property type="project" value="UniProtKB-UniRule"/>
</dbReference>
<feature type="region of interest" description="Disordered" evidence="7">
    <location>
        <begin position="269"/>
        <end position="288"/>
    </location>
</feature>
<comment type="similarity">
    <text evidence="3 6">Belongs to the glucosamine/galactosamine-6-phosphate isomerase family. 6-phosphogluconolactonase subfamily.</text>
</comment>